<accession>R4UMD1</accession>
<dbReference type="AlphaFoldDB" id="R4UMD1"/>
<organism evidence="1">
    <name type="scientific">Coptotermes formosanus</name>
    <name type="common">Formosan subterranean termite</name>
    <dbReference type="NCBI Taxonomy" id="36987"/>
    <lineage>
        <taxon>Eukaryota</taxon>
        <taxon>Metazoa</taxon>
        <taxon>Ecdysozoa</taxon>
        <taxon>Arthropoda</taxon>
        <taxon>Hexapoda</taxon>
        <taxon>Insecta</taxon>
        <taxon>Pterygota</taxon>
        <taxon>Neoptera</taxon>
        <taxon>Polyneoptera</taxon>
        <taxon>Dictyoptera</taxon>
        <taxon>Blattodea</taxon>
        <taxon>Blattoidea</taxon>
        <taxon>Termitoidae</taxon>
        <taxon>Rhinotermitidae</taxon>
        <taxon>Coptotermes</taxon>
    </lineage>
</organism>
<dbReference type="EMBL" id="KC632451">
    <property type="protein sequence ID" value="AGM32265.1"/>
    <property type="molecule type" value="mRNA"/>
</dbReference>
<evidence type="ECO:0000313" key="1">
    <source>
        <dbReference type="EMBL" id="AGM32265.1"/>
    </source>
</evidence>
<reference evidence="1" key="1">
    <citation type="submission" date="2013-02" db="EMBL/GenBank/DDBJ databases">
        <title>Immune-Related transcriptome of Coptotermes formosanus Shiraki workers: the defense mechanism.</title>
        <authorList>
            <person name="Hussain A."/>
            <person name="Li Y.F."/>
            <person name="Wen S.Y."/>
        </authorList>
    </citation>
    <scope>NUCLEOTIDE SEQUENCE</scope>
</reference>
<sequence>MKSLPVCGASYVMGMKVLSHRAFVMTAVSTVIRNTHLRVSSVAVLMLVVQHPSWYHPLDTCCFVIGLNFSYIGLCQGLFNSKLPQSCGVT</sequence>
<protein>
    <submittedName>
        <fullName evidence="1">Uncharacterized protein</fullName>
    </submittedName>
</protein>
<proteinExistence type="evidence at transcript level"/>
<name>R4UMD1_COPFO</name>